<accession>K8PF18</accession>
<gene>
    <name evidence="1" type="ORF">HMPREF9695_03391</name>
</gene>
<dbReference type="Proteomes" id="UP000001096">
    <property type="component" value="Unassembled WGS sequence"/>
</dbReference>
<reference evidence="1 2" key="1">
    <citation type="submission" date="2012-04" db="EMBL/GenBank/DDBJ databases">
        <title>The Genome Sequence of Afipia broomeae ATCC 49717.</title>
        <authorList>
            <consortium name="The Broad Institute Genome Sequencing Platform"/>
            <person name="Earl A."/>
            <person name="Ward D."/>
            <person name="Feldgarden M."/>
            <person name="Gevers D."/>
            <person name="Huys G."/>
            <person name="Walker B."/>
            <person name="Young S.K."/>
            <person name="Zeng Q."/>
            <person name="Gargeya S."/>
            <person name="Fitzgerald M."/>
            <person name="Haas B."/>
            <person name="Abouelleil A."/>
            <person name="Alvarado L."/>
            <person name="Arachchi H.M."/>
            <person name="Berlin A."/>
            <person name="Chapman S.B."/>
            <person name="Goldberg J."/>
            <person name="Griggs A."/>
            <person name="Gujja S."/>
            <person name="Hansen M."/>
            <person name="Howarth C."/>
            <person name="Imamovic A."/>
            <person name="Larimer J."/>
            <person name="McCowen C."/>
            <person name="Montmayeur A."/>
            <person name="Murphy C."/>
            <person name="Neiman D."/>
            <person name="Pearson M."/>
            <person name="Priest M."/>
            <person name="Roberts A."/>
            <person name="Saif S."/>
            <person name="Shea T."/>
            <person name="Sisk P."/>
            <person name="Sykes S."/>
            <person name="Wortman J."/>
            <person name="Nusbaum C."/>
            <person name="Birren B."/>
        </authorList>
    </citation>
    <scope>NUCLEOTIDE SEQUENCE [LARGE SCALE GENOMIC DNA]</scope>
    <source>
        <strain evidence="1 2">ATCC 49717</strain>
    </source>
</reference>
<evidence type="ECO:0000313" key="1">
    <source>
        <dbReference type="EMBL" id="EKS36973.1"/>
    </source>
</evidence>
<sequence>MIINELTALRQNDTGVLVYGIAEGIRMGWR</sequence>
<proteinExistence type="predicted"/>
<comment type="caution">
    <text evidence="1">The sequence shown here is derived from an EMBL/GenBank/DDBJ whole genome shotgun (WGS) entry which is preliminary data.</text>
</comment>
<dbReference type="HOGENOM" id="CLU_3401786_0_0_5"/>
<protein>
    <submittedName>
        <fullName evidence="1">Uncharacterized protein</fullName>
    </submittedName>
</protein>
<name>K8PF18_9BRAD</name>
<dbReference type="AlphaFoldDB" id="K8PF18"/>
<dbReference type="EMBL" id="AGWX01000004">
    <property type="protein sequence ID" value="EKS36973.1"/>
    <property type="molecule type" value="Genomic_DNA"/>
</dbReference>
<organism evidence="1 2">
    <name type="scientific">Afipia broomeae ATCC 49717</name>
    <dbReference type="NCBI Taxonomy" id="883078"/>
    <lineage>
        <taxon>Bacteria</taxon>
        <taxon>Pseudomonadati</taxon>
        <taxon>Pseudomonadota</taxon>
        <taxon>Alphaproteobacteria</taxon>
        <taxon>Hyphomicrobiales</taxon>
        <taxon>Nitrobacteraceae</taxon>
        <taxon>Afipia</taxon>
    </lineage>
</organism>
<keyword evidence="2" id="KW-1185">Reference proteome</keyword>
<evidence type="ECO:0000313" key="2">
    <source>
        <dbReference type="Proteomes" id="UP000001096"/>
    </source>
</evidence>